<evidence type="ECO:0000313" key="5">
    <source>
        <dbReference type="WBParaSite" id="TTAC_0000819101-mRNA-1"/>
    </source>
</evidence>
<dbReference type="AlphaFoldDB" id="A0A0R3X469"/>
<accession>A0A0R3X469</accession>
<evidence type="ECO:0000313" key="4">
    <source>
        <dbReference type="Proteomes" id="UP000274429"/>
    </source>
</evidence>
<feature type="transmembrane region" description="Helical" evidence="2">
    <location>
        <begin position="32"/>
        <end position="55"/>
    </location>
</feature>
<feature type="transmembrane region" description="Helical" evidence="2">
    <location>
        <begin position="152"/>
        <end position="173"/>
    </location>
</feature>
<keyword evidence="2" id="KW-1133">Transmembrane helix</keyword>
<sequence>MAKEGATSKNSGGAVGNGEPRLRHQRKRPRRCAIGCYHASAVILLIGIIVALAGVSSSRLFEIFIYDNRHPPLFHHISIHVGLFDIRGEITGNDAISVVEVLEYPPVLDEPRWLTAKAATVIGLIFGFLALIIHTALLCCHRGQEDKPCGTVAVEVLFYLITVIGLLVGLSLAESEIEGVHNHGDETLVRMLQANRLIGSATEIDKSALPSDTSEVLHTPTSLSSGYVAEFNLVLSNPQQSFYVLIAADFICLLAFLMALIYFVRLSERKEELRKQLQKAKVAKPVSERPHV</sequence>
<reference evidence="3 4" key="2">
    <citation type="submission" date="2018-11" db="EMBL/GenBank/DDBJ databases">
        <authorList>
            <consortium name="Pathogen Informatics"/>
        </authorList>
    </citation>
    <scope>NUCLEOTIDE SEQUENCE [LARGE SCALE GENOMIC DNA]</scope>
</reference>
<keyword evidence="4" id="KW-1185">Reference proteome</keyword>
<dbReference type="OrthoDB" id="6256092at2759"/>
<feature type="transmembrane region" description="Helical" evidence="2">
    <location>
        <begin position="242"/>
        <end position="264"/>
    </location>
</feature>
<keyword evidence="2" id="KW-0812">Transmembrane</keyword>
<reference evidence="5" key="1">
    <citation type="submission" date="2017-02" db="UniProtKB">
        <authorList>
            <consortium name="WormBaseParasite"/>
        </authorList>
    </citation>
    <scope>IDENTIFICATION</scope>
</reference>
<dbReference type="Proteomes" id="UP000274429">
    <property type="component" value="Unassembled WGS sequence"/>
</dbReference>
<name>A0A0R3X469_HYDTA</name>
<keyword evidence="2" id="KW-0472">Membrane</keyword>
<organism evidence="5">
    <name type="scientific">Hydatigena taeniaeformis</name>
    <name type="common">Feline tapeworm</name>
    <name type="synonym">Taenia taeniaeformis</name>
    <dbReference type="NCBI Taxonomy" id="6205"/>
    <lineage>
        <taxon>Eukaryota</taxon>
        <taxon>Metazoa</taxon>
        <taxon>Spiralia</taxon>
        <taxon>Lophotrochozoa</taxon>
        <taxon>Platyhelminthes</taxon>
        <taxon>Cestoda</taxon>
        <taxon>Eucestoda</taxon>
        <taxon>Cyclophyllidea</taxon>
        <taxon>Taeniidae</taxon>
        <taxon>Hydatigera</taxon>
    </lineage>
</organism>
<feature type="transmembrane region" description="Helical" evidence="2">
    <location>
        <begin position="118"/>
        <end position="140"/>
    </location>
</feature>
<feature type="region of interest" description="Disordered" evidence="1">
    <location>
        <begin position="1"/>
        <end position="26"/>
    </location>
</feature>
<gene>
    <name evidence="3" type="ORF">TTAC_LOCUS8176</name>
</gene>
<evidence type="ECO:0000256" key="1">
    <source>
        <dbReference type="SAM" id="MobiDB-lite"/>
    </source>
</evidence>
<proteinExistence type="predicted"/>
<evidence type="ECO:0000313" key="3">
    <source>
        <dbReference type="EMBL" id="VDM32687.1"/>
    </source>
</evidence>
<protein>
    <submittedName>
        <fullName evidence="5">Clarin-3</fullName>
    </submittedName>
</protein>
<evidence type="ECO:0000256" key="2">
    <source>
        <dbReference type="SAM" id="Phobius"/>
    </source>
</evidence>
<dbReference type="WBParaSite" id="TTAC_0000819101-mRNA-1">
    <property type="protein sequence ID" value="TTAC_0000819101-mRNA-1"/>
    <property type="gene ID" value="TTAC_0000819101"/>
</dbReference>
<dbReference type="EMBL" id="UYWX01020459">
    <property type="protein sequence ID" value="VDM32687.1"/>
    <property type="molecule type" value="Genomic_DNA"/>
</dbReference>